<evidence type="ECO:0000313" key="2">
    <source>
        <dbReference type="EMBL" id="EMA31411.1"/>
    </source>
</evidence>
<keyword evidence="3" id="KW-1185">Reference proteome</keyword>
<reference evidence="2 3" key="1">
    <citation type="journal article" date="2014" name="PLoS Genet.">
        <title>Phylogenetically driven sequencing of extremely halophilic archaea reveals strategies for static and dynamic osmo-response.</title>
        <authorList>
            <person name="Becker E.A."/>
            <person name="Seitzer P.M."/>
            <person name="Tritt A."/>
            <person name="Larsen D."/>
            <person name="Krusor M."/>
            <person name="Yao A.I."/>
            <person name="Wu D."/>
            <person name="Madern D."/>
            <person name="Eisen J.A."/>
            <person name="Darling A.E."/>
            <person name="Facciotti M.T."/>
        </authorList>
    </citation>
    <scope>NUCLEOTIDE SEQUENCE [LARGE SCALE GENOMIC DNA]</scope>
    <source>
        <strain evidence="2 3">JCM 10879</strain>
    </source>
</reference>
<sequence>MVDKNHAELGPPAALLATVTDAEAEPKLQGLCDDGADDAAWDRVDFGDAYREFLETDADTCAALADLEFWLAAGESIALVCDESTEQKRCHRTVLRARLEDRLAGDYSSY</sequence>
<proteinExistence type="predicted"/>
<dbReference type="AlphaFoldDB" id="M0LCV6"/>
<dbReference type="InterPro" id="IPR054495">
    <property type="entry name" value="DUF488-N3a"/>
</dbReference>
<evidence type="ECO:0000259" key="1">
    <source>
        <dbReference type="Pfam" id="PF22751"/>
    </source>
</evidence>
<dbReference type="eggNOG" id="arCOG00723">
    <property type="taxonomic scope" value="Archaea"/>
</dbReference>
<accession>M0LCV6</accession>
<dbReference type="Proteomes" id="UP000011607">
    <property type="component" value="Unassembled WGS sequence"/>
</dbReference>
<gene>
    <name evidence="2" type="ORF">C446_15628</name>
</gene>
<comment type="caution">
    <text evidence="2">The sequence shown here is derived from an EMBL/GenBank/DDBJ whole genome shotgun (WGS) entry which is preliminary data.</text>
</comment>
<feature type="domain" description="DUF488" evidence="1">
    <location>
        <begin position="7"/>
        <end position="102"/>
    </location>
</feature>
<name>M0LCV6_9EURY</name>
<protein>
    <recommendedName>
        <fullName evidence="1">DUF488 domain-containing protein</fullName>
    </recommendedName>
</protein>
<dbReference type="Pfam" id="PF22751">
    <property type="entry name" value="DUF488-N3a"/>
    <property type="match status" value="1"/>
</dbReference>
<dbReference type="EMBL" id="AOMA01000160">
    <property type="protein sequence ID" value="EMA31411.1"/>
    <property type="molecule type" value="Genomic_DNA"/>
</dbReference>
<organism evidence="2 3">
    <name type="scientific">Halobiforma nitratireducens JCM 10879</name>
    <dbReference type="NCBI Taxonomy" id="1227454"/>
    <lineage>
        <taxon>Archaea</taxon>
        <taxon>Methanobacteriati</taxon>
        <taxon>Methanobacteriota</taxon>
        <taxon>Stenosarchaea group</taxon>
        <taxon>Halobacteria</taxon>
        <taxon>Halobacteriales</taxon>
        <taxon>Natrialbaceae</taxon>
        <taxon>Halobiforma</taxon>
    </lineage>
</organism>
<evidence type="ECO:0000313" key="3">
    <source>
        <dbReference type="Proteomes" id="UP000011607"/>
    </source>
</evidence>